<dbReference type="Proteomes" id="UP001151760">
    <property type="component" value="Unassembled WGS sequence"/>
</dbReference>
<name>A0ABQ5J2F3_9ASTR</name>
<evidence type="ECO:0000256" key="1">
    <source>
        <dbReference type="SAM" id="Coils"/>
    </source>
</evidence>
<evidence type="ECO:0000313" key="3">
    <source>
        <dbReference type="Proteomes" id="UP001151760"/>
    </source>
</evidence>
<comment type="caution">
    <text evidence="2">The sequence shown here is derived from an EMBL/GenBank/DDBJ whole genome shotgun (WGS) entry which is preliminary data.</text>
</comment>
<keyword evidence="3" id="KW-1185">Reference proteome</keyword>
<keyword evidence="1" id="KW-0175">Coiled coil</keyword>
<sequence length="182" mass="21423">MNEFFKQMEAEVEQNVVDKQFTDIEWKNLLIKNENLIVDCLSNELLYSVMNNVNTVSRSSELHDAYTVEQAHCLELEAEISKLKHKIQKDDHSEMIKRFSNLEIDHVNLLLKYQNLKERFGNNTSQPSQDTPKFDTVFEINKMKDSLQGKDNAIRKLKEKISQMNERRSEADHILDFKALDF</sequence>
<protein>
    <submittedName>
        <fullName evidence="2">Uncharacterized protein</fullName>
    </submittedName>
</protein>
<evidence type="ECO:0000313" key="2">
    <source>
        <dbReference type="EMBL" id="GJU06684.1"/>
    </source>
</evidence>
<dbReference type="EMBL" id="BQNB010021464">
    <property type="protein sequence ID" value="GJU06684.1"/>
    <property type="molecule type" value="Genomic_DNA"/>
</dbReference>
<accession>A0ABQ5J2F3</accession>
<feature type="coiled-coil region" evidence="1">
    <location>
        <begin position="99"/>
        <end position="174"/>
    </location>
</feature>
<reference evidence="2" key="2">
    <citation type="submission" date="2022-01" db="EMBL/GenBank/DDBJ databases">
        <authorList>
            <person name="Yamashiro T."/>
            <person name="Shiraishi A."/>
            <person name="Satake H."/>
            <person name="Nakayama K."/>
        </authorList>
    </citation>
    <scope>NUCLEOTIDE SEQUENCE</scope>
</reference>
<gene>
    <name evidence="2" type="ORF">Tco_1123114</name>
</gene>
<organism evidence="2 3">
    <name type="scientific">Tanacetum coccineum</name>
    <dbReference type="NCBI Taxonomy" id="301880"/>
    <lineage>
        <taxon>Eukaryota</taxon>
        <taxon>Viridiplantae</taxon>
        <taxon>Streptophyta</taxon>
        <taxon>Embryophyta</taxon>
        <taxon>Tracheophyta</taxon>
        <taxon>Spermatophyta</taxon>
        <taxon>Magnoliopsida</taxon>
        <taxon>eudicotyledons</taxon>
        <taxon>Gunneridae</taxon>
        <taxon>Pentapetalae</taxon>
        <taxon>asterids</taxon>
        <taxon>campanulids</taxon>
        <taxon>Asterales</taxon>
        <taxon>Asteraceae</taxon>
        <taxon>Asteroideae</taxon>
        <taxon>Anthemideae</taxon>
        <taxon>Anthemidinae</taxon>
        <taxon>Tanacetum</taxon>
    </lineage>
</organism>
<proteinExistence type="predicted"/>
<reference evidence="2" key="1">
    <citation type="journal article" date="2022" name="Int. J. Mol. Sci.">
        <title>Draft Genome of Tanacetum Coccineum: Genomic Comparison of Closely Related Tanacetum-Family Plants.</title>
        <authorList>
            <person name="Yamashiro T."/>
            <person name="Shiraishi A."/>
            <person name="Nakayama K."/>
            <person name="Satake H."/>
        </authorList>
    </citation>
    <scope>NUCLEOTIDE SEQUENCE</scope>
</reference>